<evidence type="ECO:0000256" key="2">
    <source>
        <dbReference type="ARBA" id="ARBA00022793"/>
    </source>
</evidence>
<dbReference type="GO" id="GO:0042732">
    <property type="term" value="P:D-xylose metabolic process"/>
    <property type="evidence" value="ECO:0007669"/>
    <property type="project" value="InterPro"/>
</dbReference>
<protein>
    <submittedName>
        <fullName evidence="6">NAD-dependent epimerase/dehydratase family protein</fullName>
    </submittedName>
</protein>
<keyword evidence="3" id="KW-0520">NAD</keyword>
<dbReference type="RefSeq" id="WP_160844883.1">
    <property type="nucleotide sequence ID" value="NZ_WVHT01000005.1"/>
</dbReference>
<dbReference type="GO" id="GO:0070403">
    <property type="term" value="F:NAD+ binding"/>
    <property type="evidence" value="ECO:0007669"/>
    <property type="project" value="InterPro"/>
</dbReference>
<keyword evidence="4" id="KW-0456">Lyase</keyword>
<accession>A0A7K1YBG5</accession>
<evidence type="ECO:0000259" key="5">
    <source>
        <dbReference type="Pfam" id="PF01370"/>
    </source>
</evidence>
<evidence type="ECO:0000256" key="1">
    <source>
        <dbReference type="ARBA" id="ARBA00001911"/>
    </source>
</evidence>
<gene>
    <name evidence="6" type="ORF">GS399_12020</name>
</gene>
<name>A0A7K1YBG5_9SPHI</name>
<dbReference type="GO" id="GO:0005737">
    <property type="term" value="C:cytoplasm"/>
    <property type="evidence" value="ECO:0007669"/>
    <property type="project" value="TreeGrafter"/>
</dbReference>
<feature type="domain" description="NAD-dependent epimerase/dehydratase" evidence="5">
    <location>
        <begin position="28"/>
        <end position="274"/>
    </location>
</feature>
<organism evidence="6 7">
    <name type="scientific">Hufsiella arboris</name>
    <dbReference type="NCBI Taxonomy" id="2695275"/>
    <lineage>
        <taxon>Bacteria</taxon>
        <taxon>Pseudomonadati</taxon>
        <taxon>Bacteroidota</taxon>
        <taxon>Sphingobacteriia</taxon>
        <taxon>Sphingobacteriales</taxon>
        <taxon>Sphingobacteriaceae</taxon>
        <taxon>Hufsiella</taxon>
    </lineage>
</organism>
<dbReference type="AlphaFoldDB" id="A0A7K1YBG5"/>
<dbReference type="InterPro" id="IPR001509">
    <property type="entry name" value="Epimerase_deHydtase"/>
</dbReference>
<dbReference type="PANTHER" id="PTHR43078:SF7">
    <property type="entry name" value="UDP-GLUCURONATE DECARBOXYLASE"/>
    <property type="match status" value="1"/>
</dbReference>
<comment type="cofactor">
    <cofactor evidence="1">
        <name>NAD(+)</name>
        <dbReference type="ChEBI" id="CHEBI:57540"/>
    </cofactor>
</comment>
<keyword evidence="2" id="KW-0210">Decarboxylase</keyword>
<dbReference type="Proteomes" id="UP000466586">
    <property type="component" value="Unassembled WGS sequence"/>
</dbReference>
<sequence length="347" mass="38662">MNNRIIEEDLSSIYNANIDWKLFTNKTVLITGASGFLPAYMVETLLYVNKVSPGINIKVIALVRNKEKAEQKFKEHLSNRHLEILVQDVCTPVTISAKIDYIVHAASQASPKYYGIDPVGTLSPNVLGTINMLQLAKEKKVVSFLYFSSAEVYGQVAENCNPVKESYYGLLDPMQLRACYGESKRMGENICVSYYHQFGVPVKVARPFHTYGPGMQLDDGRVYADFLRNVINNENIEVTSDGSAKRAFCYLSDATIGFLTVLLSGNVGEAYNVGNPFAEHSISELADILAQIRKNPLSVIRKAVNIKGYIQSSLARNTPDISKMIALGWIPQIGVFEGFKRTYQSYI</sequence>
<evidence type="ECO:0000313" key="7">
    <source>
        <dbReference type="Proteomes" id="UP000466586"/>
    </source>
</evidence>
<dbReference type="InterPro" id="IPR044516">
    <property type="entry name" value="UXS-like"/>
</dbReference>
<dbReference type="PANTHER" id="PTHR43078">
    <property type="entry name" value="UDP-GLUCURONIC ACID DECARBOXYLASE-RELATED"/>
    <property type="match status" value="1"/>
</dbReference>
<reference evidence="6 7" key="1">
    <citation type="submission" date="2019-11" db="EMBL/GenBank/DDBJ databases">
        <title>Pedobacter sp. HMF7647 Genome sequencing and assembly.</title>
        <authorList>
            <person name="Kang H."/>
            <person name="Kim H."/>
            <person name="Joh K."/>
        </authorList>
    </citation>
    <scope>NUCLEOTIDE SEQUENCE [LARGE SCALE GENOMIC DNA]</scope>
    <source>
        <strain evidence="6 7">HMF7647</strain>
    </source>
</reference>
<evidence type="ECO:0000313" key="6">
    <source>
        <dbReference type="EMBL" id="MXV51701.1"/>
    </source>
</evidence>
<proteinExistence type="predicted"/>
<dbReference type="EMBL" id="WVHT01000005">
    <property type="protein sequence ID" value="MXV51701.1"/>
    <property type="molecule type" value="Genomic_DNA"/>
</dbReference>
<evidence type="ECO:0000256" key="3">
    <source>
        <dbReference type="ARBA" id="ARBA00023027"/>
    </source>
</evidence>
<dbReference type="Gene3D" id="3.40.50.720">
    <property type="entry name" value="NAD(P)-binding Rossmann-like Domain"/>
    <property type="match status" value="1"/>
</dbReference>
<dbReference type="SUPFAM" id="SSF51735">
    <property type="entry name" value="NAD(P)-binding Rossmann-fold domains"/>
    <property type="match status" value="1"/>
</dbReference>
<dbReference type="GO" id="GO:0048040">
    <property type="term" value="F:UDP-glucuronate decarboxylase activity"/>
    <property type="evidence" value="ECO:0007669"/>
    <property type="project" value="TreeGrafter"/>
</dbReference>
<comment type="caution">
    <text evidence="6">The sequence shown here is derived from an EMBL/GenBank/DDBJ whole genome shotgun (WGS) entry which is preliminary data.</text>
</comment>
<dbReference type="InterPro" id="IPR036291">
    <property type="entry name" value="NAD(P)-bd_dom_sf"/>
</dbReference>
<keyword evidence="7" id="KW-1185">Reference proteome</keyword>
<dbReference type="Pfam" id="PF01370">
    <property type="entry name" value="Epimerase"/>
    <property type="match status" value="1"/>
</dbReference>
<evidence type="ECO:0000256" key="4">
    <source>
        <dbReference type="ARBA" id="ARBA00023239"/>
    </source>
</evidence>